<evidence type="ECO:0000256" key="2">
    <source>
        <dbReference type="ARBA" id="ARBA00012438"/>
    </source>
</evidence>
<evidence type="ECO:0000256" key="5">
    <source>
        <dbReference type="ARBA" id="ARBA00022606"/>
    </source>
</evidence>
<dbReference type="Gene3D" id="3.30.450.20">
    <property type="entry name" value="PAS domain"/>
    <property type="match status" value="3"/>
</dbReference>
<gene>
    <name evidence="14" type="ORF">P0Y65_15855</name>
</gene>
<evidence type="ECO:0000256" key="10">
    <source>
        <dbReference type="ARBA" id="ARBA00022840"/>
    </source>
</evidence>
<dbReference type="GO" id="GO:0009881">
    <property type="term" value="F:photoreceptor activity"/>
    <property type="evidence" value="ECO:0007669"/>
    <property type="project" value="UniProtKB-KW"/>
</dbReference>
<evidence type="ECO:0000256" key="1">
    <source>
        <dbReference type="ARBA" id="ARBA00000085"/>
    </source>
</evidence>
<protein>
    <recommendedName>
        <fullName evidence="2">histidine kinase</fullName>
        <ecNumber evidence="2">2.7.13.3</ecNumber>
    </recommendedName>
</protein>
<keyword evidence="10" id="KW-0067">ATP-binding</keyword>
<dbReference type="SMART" id="SM00911">
    <property type="entry name" value="HWE_HK"/>
    <property type="match status" value="1"/>
</dbReference>
<dbReference type="AlphaFoldDB" id="A0AAJ6B0M5"/>
<sequence length="631" mass="69392">MTSPGSGLSFLSGGGNMGELIRAFDWASTPLGAPSSWSEGLRTLVRVMLASQQPMFIAWGPDRTMLYNDGYAPMCTNRHPWALGRPFAEVWSDIIEDVGPIMDAAYNGVPTYMDDIEFQMTRHGQVVETHFSFGYTPVHDEQDQVVGMFCTALEITSDVLHGKQRSRELDRMRELLEKAPSFMAVLMGPDHVFEITNSAYKQLIGHRDVVGKPIREALPDIEGQGFYELLDKVYMTGEPFVGRGIEIDLQHKPGGPIEKGYLNFLYQPVRNEQGEIVGVFVEGNDVTDLKSAELALRESEIRVRLALAAAEMGVWQCQFIDGQFVNLQGDDRAISLLGGKPGETASFDAFADRIHPYDRVLLEPSARAALDPKGDGILDMEYRVLSQGERPERWVHARAQVLPSSIGKRLIGTVRDITPKKEAELRQQILNAELQHRMKNSLAMVNAIAAQTLRGDDIADRRSTFVSRLEALSHAQDILTSKSWQGAPIQSVVESALTPHLSGGERFVLDGVNLDLSAKQALSIALAIHELATNAAKYGALASSMGRVHVHWGFEQGDTGESEFCFRWTESGGLPVKPPTTKGFGSRLITRVLAADFDGEVTTDYRPEGLVCELRAPASGIVQAILEDGAP</sequence>
<evidence type="ECO:0000256" key="9">
    <source>
        <dbReference type="ARBA" id="ARBA00022777"/>
    </source>
</evidence>
<dbReference type="GO" id="GO:0005524">
    <property type="term" value="F:ATP binding"/>
    <property type="evidence" value="ECO:0007669"/>
    <property type="project" value="UniProtKB-KW"/>
</dbReference>
<dbReference type="Proteomes" id="UP001217476">
    <property type="component" value="Chromosome"/>
</dbReference>
<dbReference type="InterPro" id="IPR013656">
    <property type="entry name" value="PAS_4"/>
</dbReference>
<evidence type="ECO:0000313" key="14">
    <source>
        <dbReference type="EMBL" id="WEK03653.1"/>
    </source>
</evidence>
<dbReference type="PANTHER" id="PTHR41523">
    <property type="entry name" value="TWO-COMPONENT SYSTEM SENSOR PROTEIN"/>
    <property type="match status" value="1"/>
</dbReference>
<dbReference type="InterPro" id="IPR001610">
    <property type="entry name" value="PAC"/>
</dbReference>
<reference evidence="14" key="1">
    <citation type="submission" date="2023-03" db="EMBL/GenBank/DDBJ databases">
        <title>Andean soil-derived lignocellulolytic bacterial consortium as a source of novel taxa and putative plastic-active enzymes.</title>
        <authorList>
            <person name="Diaz-Garcia L."/>
            <person name="Chuvochina M."/>
            <person name="Feuerriegel G."/>
            <person name="Bunk B."/>
            <person name="Sproer C."/>
            <person name="Streit W.R."/>
            <person name="Rodriguez L.M."/>
            <person name="Overmann J."/>
            <person name="Jimenez D.J."/>
        </authorList>
    </citation>
    <scope>NUCLEOTIDE SEQUENCE</scope>
    <source>
        <strain evidence="14">MAG 4196</strain>
    </source>
</reference>
<keyword evidence="5" id="KW-0716">Sensory transduction</keyword>
<dbReference type="PANTHER" id="PTHR41523:SF7">
    <property type="entry name" value="HISTIDINE KINASE"/>
    <property type="match status" value="1"/>
</dbReference>
<evidence type="ECO:0000256" key="7">
    <source>
        <dbReference type="ARBA" id="ARBA00022737"/>
    </source>
</evidence>
<feature type="domain" description="PAC" evidence="13">
    <location>
        <begin position="378"/>
        <end position="429"/>
    </location>
</feature>
<dbReference type="EC" id="2.7.13.3" evidence="2"/>
<evidence type="ECO:0000256" key="11">
    <source>
        <dbReference type="ARBA" id="ARBA00022991"/>
    </source>
</evidence>
<dbReference type="GO" id="GO:0004673">
    <property type="term" value="F:protein histidine kinase activity"/>
    <property type="evidence" value="ECO:0007669"/>
    <property type="project" value="UniProtKB-EC"/>
</dbReference>
<accession>A0AAJ6B0M5</accession>
<keyword evidence="7" id="KW-0677">Repeat</keyword>
<keyword evidence="12" id="KW-0675">Receptor</keyword>
<organism evidence="14 15">
    <name type="scientific">Candidatus Devosia phytovorans</name>
    <dbReference type="NCBI Taxonomy" id="3121372"/>
    <lineage>
        <taxon>Bacteria</taxon>
        <taxon>Pseudomonadati</taxon>
        <taxon>Pseudomonadota</taxon>
        <taxon>Alphaproteobacteria</taxon>
        <taxon>Hyphomicrobiales</taxon>
        <taxon>Devosiaceae</taxon>
        <taxon>Devosia</taxon>
    </lineage>
</organism>
<evidence type="ECO:0000256" key="4">
    <source>
        <dbReference type="ARBA" id="ARBA00022553"/>
    </source>
</evidence>
<dbReference type="InterPro" id="IPR011102">
    <property type="entry name" value="Sig_transdc_His_kinase_HWE"/>
</dbReference>
<keyword evidence="8" id="KW-0547">Nucleotide-binding</keyword>
<name>A0AAJ6B0M5_9HYPH</name>
<dbReference type="SMART" id="SM00086">
    <property type="entry name" value="PAC"/>
    <property type="match status" value="3"/>
</dbReference>
<dbReference type="SUPFAM" id="SSF55785">
    <property type="entry name" value="PYP-like sensor domain (PAS domain)"/>
    <property type="match status" value="2"/>
</dbReference>
<dbReference type="PROSITE" id="PS50113">
    <property type="entry name" value="PAC"/>
    <property type="match status" value="2"/>
</dbReference>
<dbReference type="InterPro" id="IPR035965">
    <property type="entry name" value="PAS-like_dom_sf"/>
</dbReference>
<evidence type="ECO:0000256" key="8">
    <source>
        <dbReference type="ARBA" id="ARBA00022741"/>
    </source>
</evidence>
<evidence type="ECO:0000256" key="3">
    <source>
        <dbReference type="ARBA" id="ARBA00022543"/>
    </source>
</evidence>
<dbReference type="Gene3D" id="3.30.565.10">
    <property type="entry name" value="Histidine kinase-like ATPase, C-terminal domain"/>
    <property type="match status" value="1"/>
</dbReference>
<comment type="catalytic activity">
    <reaction evidence="1">
        <text>ATP + protein L-histidine = ADP + protein N-phospho-L-histidine.</text>
        <dbReference type="EC" id="2.7.13.3"/>
    </reaction>
</comment>
<evidence type="ECO:0000313" key="15">
    <source>
        <dbReference type="Proteomes" id="UP001217476"/>
    </source>
</evidence>
<evidence type="ECO:0000256" key="6">
    <source>
        <dbReference type="ARBA" id="ARBA00022679"/>
    </source>
</evidence>
<dbReference type="InterPro" id="IPR036890">
    <property type="entry name" value="HATPase_C_sf"/>
</dbReference>
<dbReference type="Pfam" id="PF08448">
    <property type="entry name" value="PAS_4"/>
    <property type="match status" value="1"/>
</dbReference>
<keyword evidence="3" id="KW-0600">Photoreceptor protein</keyword>
<keyword evidence="9 14" id="KW-0418">Kinase</keyword>
<dbReference type="EMBL" id="CP119312">
    <property type="protein sequence ID" value="WEK03653.1"/>
    <property type="molecule type" value="Genomic_DNA"/>
</dbReference>
<dbReference type="Pfam" id="PF07536">
    <property type="entry name" value="HWE_HK"/>
    <property type="match status" value="1"/>
</dbReference>
<keyword evidence="11" id="KW-0157">Chromophore</keyword>
<dbReference type="InterPro" id="IPR000700">
    <property type="entry name" value="PAS-assoc_C"/>
</dbReference>
<keyword evidence="6" id="KW-0808">Transferase</keyword>
<feature type="domain" description="PAC" evidence="13">
    <location>
        <begin position="243"/>
        <end position="298"/>
    </location>
</feature>
<evidence type="ECO:0000259" key="13">
    <source>
        <dbReference type="PROSITE" id="PS50113"/>
    </source>
</evidence>
<proteinExistence type="predicted"/>
<keyword evidence="4" id="KW-0597">Phosphoprotein</keyword>
<evidence type="ECO:0000256" key="12">
    <source>
        <dbReference type="ARBA" id="ARBA00023170"/>
    </source>
</evidence>